<accession>A0ABT4UQC8</accession>
<dbReference type="EMBL" id="JAQGEF010000029">
    <property type="protein sequence ID" value="MDA3616400.1"/>
    <property type="molecule type" value="Genomic_DNA"/>
</dbReference>
<organism evidence="3 4">
    <name type="scientific">Polluticaenibacter yanchengensis</name>
    <dbReference type="NCBI Taxonomy" id="3014562"/>
    <lineage>
        <taxon>Bacteria</taxon>
        <taxon>Pseudomonadati</taxon>
        <taxon>Bacteroidota</taxon>
        <taxon>Chitinophagia</taxon>
        <taxon>Chitinophagales</taxon>
        <taxon>Chitinophagaceae</taxon>
        <taxon>Polluticaenibacter</taxon>
    </lineage>
</organism>
<reference evidence="3 4" key="1">
    <citation type="submission" date="2022-12" db="EMBL/GenBank/DDBJ databases">
        <title>Chitinophagaceae gen. sp. nov., a new member of the family Chitinophagaceae, isolated from soil in a chemical factory.</title>
        <authorList>
            <person name="Ke Z."/>
        </authorList>
    </citation>
    <scope>NUCLEOTIDE SEQUENCE [LARGE SCALE GENOMIC DNA]</scope>
    <source>
        <strain evidence="3 4">LY-5</strain>
    </source>
</reference>
<dbReference type="Pfam" id="PF20243">
    <property type="entry name" value="MbnP"/>
    <property type="match status" value="1"/>
</dbReference>
<gene>
    <name evidence="3" type="ORF">O3P16_16425</name>
</gene>
<feature type="chain" id="PRO_5045917604" description="Copper-binding protein MbnP-like domain-containing protein" evidence="1">
    <location>
        <begin position="20"/>
        <end position="226"/>
    </location>
</feature>
<sequence>MIKILLFLSLLMNGFNCFAKAKQTITIRLEHRLNQLPLSGNRSTVNTFNDSLTVYKWQYYLSGFFVTDSISGKQITIAKTPVLINAFDTSIIILEVPKGRYSKIGFTVGVDSIYNVTGVQTGDLDPAKAMFWTWQTGYIHIKVEGNSPQSKAPFKKFTYHIGGYKHPFNTNRRITLDYTNNNRPVNINVDLQPLFNVISVKDNAGIMSPNQAAINMADALPLMFSL</sequence>
<evidence type="ECO:0000259" key="2">
    <source>
        <dbReference type="Pfam" id="PF20243"/>
    </source>
</evidence>
<dbReference type="Proteomes" id="UP001210231">
    <property type="component" value="Unassembled WGS sequence"/>
</dbReference>
<dbReference type="RefSeq" id="WP_407032729.1">
    <property type="nucleotide sequence ID" value="NZ_JAQGEF010000029.1"/>
</dbReference>
<evidence type="ECO:0000313" key="4">
    <source>
        <dbReference type="Proteomes" id="UP001210231"/>
    </source>
</evidence>
<keyword evidence="4" id="KW-1185">Reference proteome</keyword>
<proteinExistence type="predicted"/>
<keyword evidence="1" id="KW-0732">Signal</keyword>
<feature type="signal peptide" evidence="1">
    <location>
        <begin position="1"/>
        <end position="19"/>
    </location>
</feature>
<name>A0ABT4UQC8_9BACT</name>
<evidence type="ECO:0000313" key="3">
    <source>
        <dbReference type="EMBL" id="MDA3616400.1"/>
    </source>
</evidence>
<feature type="domain" description="Copper-binding protein MbnP-like" evidence="2">
    <location>
        <begin position="23"/>
        <end position="208"/>
    </location>
</feature>
<dbReference type="InterPro" id="IPR046863">
    <property type="entry name" value="MbnP-like_dom"/>
</dbReference>
<protein>
    <recommendedName>
        <fullName evidence="2">Copper-binding protein MbnP-like domain-containing protein</fullName>
    </recommendedName>
</protein>
<evidence type="ECO:0000256" key="1">
    <source>
        <dbReference type="SAM" id="SignalP"/>
    </source>
</evidence>
<comment type="caution">
    <text evidence="3">The sequence shown here is derived from an EMBL/GenBank/DDBJ whole genome shotgun (WGS) entry which is preliminary data.</text>
</comment>